<evidence type="ECO:0000313" key="11">
    <source>
        <dbReference type="Proteomes" id="UP000015102"/>
    </source>
</evidence>
<evidence type="ECO:0000256" key="4">
    <source>
        <dbReference type="ARBA" id="ARBA00022553"/>
    </source>
</evidence>
<dbReference type="GO" id="GO:0005737">
    <property type="term" value="C:cytoplasm"/>
    <property type="evidence" value="ECO:0007669"/>
    <property type="project" value="TreeGrafter"/>
</dbReference>
<feature type="coiled-coil region" evidence="7">
    <location>
        <begin position="558"/>
        <end position="588"/>
    </location>
</feature>
<dbReference type="GO" id="GO:0007052">
    <property type="term" value="P:mitotic spindle organization"/>
    <property type="evidence" value="ECO:0007669"/>
    <property type="project" value="InterPro"/>
</dbReference>
<dbReference type="GO" id="GO:0007097">
    <property type="term" value="P:nuclear migration"/>
    <property type="evidence" value="ECO:0007669"/>
    <property type="project" value="TreeGrafter"/>
</dbReference>
<name>T1GES0_MEGSC</name>
<evidence type="ECO:0000313" key="10">
    <source>
        <dbReference type="EnsemblMetazoa" id="MESCA001841-PA"/>
    </source>
</evidence>
<dbReference type="GO" id="GO:0005856">
    <property type="term" value="C:cytoskeleton"/>
    <property type="evidence" value="ECO:0007669"/>
    <property type="project" value="UniProtKB-SubCell"/>
</dbReference>
<evidence type="ECO:0000256" key="1">
    <source>
        <dbReference type="ARBA" id="ARBA00004245"/>
    </source>
</evidence>
<dbReference type="EnsemblMetazoa" id="MESCA001841-RA">
    <property type="protein sequence ID" value="MESCA001841-PA"/>
    <property type="gene ID" value="MESCA001841"/>
</dbReference>
<dbReference type="PANTHER" id="PTHR13924:SF10">
    <property type="entry name" value="TRANSFORMING ACIDIC COILED-COIL PROTEIN, ISOFORM K"/>
    <property type="match status" value="1"/>
</dbReference>
<evidence type="ECO:0000256" key="3">
    <source>
        <dbReference type="ARBA" id="ARBA00022490"/>
    </source>
</evidence>
<feature type="compositionally biased region" description="Low complexity" evidence="8">
    <location>
        <begin position="76"/>
        <end position="87"/>
    </location>
</feature>
<comment type="similarity">
    <text evidence="2">Belongs to the TACC family.</text>
</comment>
<evidence type="ECO:0000256" key="5">
    <source>
        <dbReference type="ARBA" id="ARBA00023054"/>
    </source>
</evidence>
<keyword evidence="3" id="KW-0963">Cytoplasm</keyword>
<dbReference type="EMBL" id="CAQQ02394933">
    <property type="status" value="NOT_ANNOTATED_CDS"/>
    <property type="molecule type" value="Genomic_DNA"/>
</dbReference>
<feature type="region of interest" description="Disordered" evidence="8">
    <location>
        <begin position="186"/>
        <end position="221"/>
    </location>
</feature>
<dbReference type="AlphaFoldDB" id="T1GES0"/>
<feature type="compositionally biased region" description="Polar residues" evidence="8">
    <location>
        <begin position="205"/>
        <end position="221"/>
    </location>
</feature>
<dbReference type="Proteomes" id="UP000015102">
    <property type="component" value="Unassembled WGS sequence"/>
</dbReference>
<protein>
    <recommendedName>
        <fullName evidence="9">Transforming acidic coiled-coil-containing protein C-terminal domain-containing protein</fullName>
    </recommendedName>
</protein>
<feature type="region of interest" description="Disordered" evidence="8">
    <location>
        <begin position="62"/>
        <end position="101"/>
    </location>
</feature>
<dbReference type="EMBL" id="CAQQ02394934">
    <property type="status" value="NOT_ANNOTATED_CDS"/>
    <property type="molecule type" value="Genomic_DNA"/>
</dbReference>
<dbReference type="Pfam" id="PF05010">
    <property type="entry name" value="TACC_C"/>
    <property type="match status" value="1"/>
</dbReference>
<feature type="domain" description="Transforming acidic coiled-coil-containing protein C-terminal" evidence="9">
    <location>
        <begin position="642"/>
        <end position="786"/>
    </location>
</feature>
<dbReference type="HOGENOM" id="CLU_354628_0_0_1"/>
<comment type="subcellular location">
    <subcellularLocation>
        <location evidence="1">Cytoplasm</location>
        <location evidence="1">Cytoskeleton</location>
    </subcellularLocation>
</comment>
<dbReference type="InterPro" id="IPR007707">
    <property type="entry name" value="TACC_C"/>
</dbReference>
<keyword evidence="5 7" id="KW-0175">Coiled coil</keyword>
<keyword evidence="4" id="KW-0597">Phosphoprotein</keyword>
<accession>T1GES0</accession>
<proteinExistence type="inferred from homology"/>
<reference evidence="10" key="2">
    <citation type="submission" date="2015-06" db="UniProtKB">
        <authorList>
            <consortium name="EnsemblMetazoa"/>
        </authorList>
    </citation>
    <scope>IDENTIFICATION</scope>
</reference>
<dbReference type="EMBL" id="CAQQ02394932">
    <property type="status" value="NOT_ANNOTATED_CDS"/>
    <property type="molecule type" value="Genomic_DNA"/>
</dbReference>
<sequence>MSVEVIQEIPMENNDIKSFENLSSINEKQIKMDDDQPENKSKSEVETLQTIFNSDCKFNKFQNNSIGPGTSSKIQSPAKSETASSAKKASHHHTPKSKVQENFRNALLIDDDKTLSEELPDIVKVNPLPQQVLSTTTSDSPTTTALKALEKLKLDSTQLSVNPTSSTEHSDEEFTECQSYSALHATSTKNWEQSQNGVGDELPPDSTTKSANTTQEIVDSSNKNLSLTLNKSFPVIKSPPQTTFPVSPTPDAEIKEYTKENGRQSITTLNGTFAASSEALNSTINLNQDNGLEAEDRQNVANCTASFMSANATIPMHKMDSGFASTNLEENHNVTASFESANQTMNIELNTTNPVNSTLPMNSMNVTTSEDQSNQRTFVPEDNDLNVTTSGINEVPEKPSSLDNSEINTTTDVETLQKSLKDVSVTLNNEEKEVNTTTCLEDNVEQIENVANCKGNESYSENDANRNTNEVLSEDLPVVPDSGKEQEVNAKLSETVDMQESMSMDVDMEDLEENNKQPEPTEINKDCNDCNENVLSPMEVEENEIVKPESLRDFDNQIFLSDKEKSNLNNEKEEKEEKTFQLEDFNAEFKIRNIRMKNLKVNQKVYLETMTLKRNLWNQNKGKKLFLSASQKKIKLFPNDWSEKEQLSQNFEKELNEIKADRDSNYYHLTSLETTFSDLNIKYEKNKELLSQVKASEEKLLTERKVEAENLKMQEQRYEKMKSHAMMQLEIANQKIEDFRKQHTLEVTRLKALLKKEEISRAAVSDQLQQKTKENEQLMKICDELINSQQPS</sequence>
<feature type="compositionally biased region" description="Polar residues" evidence="8">
    <location>
        <begin position="62"/>
        <end position="75"/>
    </location>
</feature>
<reference evidence="11" key="1">
    <citation type="submission" date="2013-02" db="EMBL/GenBank/DDBJ databases">
        <authorList>
            <person name="Hughes D."/>
        </authorList>
    </citation>
    <scope>NUCLEOTIDE SEQUENCE</scope>
    <source>
        <strain>Durham</strain>
        <strain evidence="11">NC isolate 2 -- Noor lab</strain>
    </source>
</reference>
<dbReference type="STRING" id="36166.T1GES0"/>
<keyword evidence="6" id="KW-0206">Cytoskeleton</keyword>
<dbReference type="EMBL" id="CAQQ02394936">
    <property type="status" value="NOT_ANNOTATED_CDS"/>
    <property type="molecule type" value="Genomic_DNA"/>
</dbReference>
<evidence type="ECO:0000259" key="9">
    <source>
        <dbReference type="Pfam" id="PF05010"/>
    </source>
</evidence>
<dbReference type="Gene3D" id="1.20.5.1700">
    <property type="match status" value="1"/>
</dbReference>
<keyword evidence="11" id="KW-1185">Reference proteome</keyword>
<evidence type="ECO:0000256" key="7">
    <source>
        <dbReference type="SAM" id="Coils"/>
    </source>
</evidence>
<dbReference type="PANTHER" id="PTHR13924">
    <property type="entry name" value="TRANSFORMING ACIDIC COILED-COIL CONTAINING PROTEIN 1/2"/>
    <property type="match status" value="1"/>
</dbReference>
<feature type="compositionally biased region" description="Polar residues" evidence="8">
    <location>
        <begin position="186"/>
        <end position="197"/>
    </location>
</feature>
<dbReference type="EMBL" id="CAQQ02394935">
    <property type="status" value="NOT_ANNOTATED_CDS"/>
    <property type="molecule type" value="Genomic_DNA"/>
</dbReference>
<evidence type="ECO:0000256" key="6">
    <source>
        <dbReference type="ARBA" id="ARBA00023212"/>
    </source>
</evidence>
<organism evidence="10 11">
    <name type="scientific">Megaselia scalaris</name>
    <name type="common">Humpbacked fly</name>
    <name type="synonym">Phora scalaris</name>
    <dbReference type="NCBI Taxonomy" id="36166"/>
    <lineage>
        <taxon>Eukaryota</taxon>
        <taxon>Metazoa</taxon>
        <taxon>Ecdysozoa</taxon>
        <taxon>Arthropoda</taxon>
        <taxon>Hexapoda</taxon>
        <taxon>Insecta</taxon>
        <taxon>Pterygota</taxon>
        <taxon>Neoptera</taxon>
        <taxon>Endopterygota</taxon>
        <taxon>Diptera</taxon>
        <taxon>Brachycera</taxon>
        <taxon>Muscomorpha</taxon>
        <taxon>Platypezoidea</taxon>
        <taxon>Phoridae</taxon>
        <taxon>Megaseliini</taxon>
        <taxon>Megaselia</taxon>
    </lineage>
</organism>
<evidence type="ECO:0000256" key="8">
    <source>
        <dbReference type="SAM" id="MobiDB-lite"/>
    </source>
</evidence>
<evidence type="ECO:0000256" key="2">
    <source>
        <dbReference type="ARBA" id="ARBA00009423"/>
    </source>
</evidence>
<dbReference type="InterPro" id="IPR039915">
    <property type="entry name" value="TACC"/>
</dbReference>
<dbReference type="FunFam" id="1.20.5.1700:FF:000001">
    <property type="entry name" value="Transforming acidic coiled-coil-containing protein 1 isoform 2"/>
    <property type="match status" value="1"/>
</dbReference>